<organism evidence="1 2">
    <name type="scientific">Panagrolaimus sp. ES5</name>
    <dbReference type="NCBI Taxonomy" id="591445"/>
    <lineage>
        <taxon>Eukaryota</taxon>
        <taxon>Metazoa</taxon>
        <taxon>Ecdysozoa</taxon>
        <taxon>Nematoda</taxon>
        <taxon>Chromadorea</taxon>
        <taxon>Rhabditida</taxon>
        <taxon>Tylenchina</taxon>
        <taxon>Panagrolaimomorpha</taxon>
        <taxon>Panagrolaimoidea</taxon>
        <taxon>Panagrolaimidae</taxon>
        <taxon>Panagrolaimus</taxon>
    </lineage>
</organism>
<dbReference type="Proteomes" id="UP000887579">
    <property type="component" value="Unplaced"/>
</dbReference>
<sequence length="388" mass="45453">FKRIVDYNIFLVRHAYFQLLHSSLCEKVSVPYSTKIRLEAAKTVIKDFEDFFYTFDENERIDIVDSLISNKTWQRAFRTVSKDGLIDSSELLKAMLHFHTPDNNSMKSIIAKFLNGKNKVETASSQQEKLPSDIINYEPKKHNFPSFKINFGDIERHVMKIDSNLKEFTSIFLKSAKKIYIDCEAATIMYYNGIKIKRKFEAAVVKDIKHQPEVSIIQLATPNWAAIIDIMVLEEFEKEDLNSFFIALLQGPELVAFSFENDKRFVMNKINDLHIHELLGNVKVFDIQYFLSRIQSEDAKFRNEICGEKYKDKDILNLKEVVQAFLKLHISKECQNKNWLQRPLPADMLQYSAIDAIVLIPCMEKIEEKIERKMDEKNGRKFKRFGYI</sequence>
<accession>A0AC34GAW1</accession>
<proteinExistence type="predicted"/>
<reference evidence="2" key="1">
    <citation type="submission" date="2022-11" db="UniProtKB">
        <authorList>
            <consortium name="WormBaseParasite"/>
        </authorList>
    </citation>
    <scope>IDENTIFICATION</scope>
</reference>
<dbReference type="WBParaSite" id="ES5_v2.g26798.t1">
    <property type="protein sequence ID" value="ES5_v2.g26798.t1"/>
    <property type="gene ID" value="ES5_v2.g26798"/>
</dbReference>
<name>A0AC34GAW1_9BILA</name>
<protein>
    <submittedName>
        <fullName evidence="2">3'-5' exonuclease domain-containing protein</fullName>
    </submittedName>
</protein>
<evidence type="ECO:0000313" key="1">
    <source>
        <dbReference type="Proteomes" id="UP000887579"/>
    </source>
</evidence>
<evidence type="ECO:0000313" key="2">
    <source>
        <dbReference type="WBParaSite" id="ES5_v2.g26798.t1"/>
    </source>
</evidence>